<dbReference type="EMBL" id="AP018203">
    <property type="protein sequence ID" value="BAY57600.1"/>
    <property type="molecule type" value="Genomic_DNA"/>
</dbReference>
<gene>
    <name evidence="1" type="ORF">NIES2135_44700</name>
</gene>
<sequence length="327" mass="37616">MPKIHYFQRYSSVENTVTNNTLQLFARVYAYSTTQASQLLTNLTGESIEIGVEINQQEREKGAVPDGVIIQRSFKILIESKVDSPVSIDQLLRHAANFSDEQQKILLLLTKHQVGRQEDTIREKITAQYPDVIFKNITYEGICQAIDPLFQVYEYEMRSLVEDYKEYCNDVGLFDQSQYLMRIVPCGKSLDINRRYGIYFHPSDRGYTQHQFVGMYKDKAVQVLFKIDSVFDVHYDRVRLKKTLVQGRDTDEFDAKLVEVIKEAEAKCGYEVAANHRFFCGFPIATNYIKSSANGLQGARLVNLKEIIGNFSEPSEVAQKLAGREWQ</sequence>
<dbReference type="Proteomes" id="UP000217895">
    <property type="component" value="Chromosome"/>
</dbReference>
<proteinExistence type="predicted"/>
<evidence type="ECO:0000313" key="1">
    <source>
        <dbReference type="EMBL" id="BAY57600.1"/>
    </source>
</evidence>
<evidence type="ECO:0000313" key="2">
    <source>
        <dbReference type="Proteomes" id="UP000217895"/>
    </source>
</evidence>
<dbReference type="AlphaFoldDB" id="A0A1Z4JLL4"/>
<keyword evidence="2" id="KW-1185">Reference proteome</keyword>
<protein>
    <submittedName>
        <fullName evidence="1">Uncharacterized protein</fullName>
    </submittedName>
</protein>
<reference evidence="1 2" key="1">
    <citation type="submission" date="2017-06" db="EMBL/GenBank/DDBJ databases">
        <title>Genome sequencing of cyanobaciteial culture collection at National Institute for Environmental Studies (NIES).</title>
        <authorList>
            <person name="Hirose Y."/>
            <person name="Shimura Y."/>
            <person name="Fujisawa T."/>
            <person name="Nakamura Y."/>
            <person name="Kawachi M."/>
        </authorList>
    </citation>
    <scope>NUCLEOTIDE SEQUENCE [LARGE SCALE GENOMIC DNA]</scope>
    <source>
        <strain evidence="1 2">NIES-2135</strain>
    </source>
</reference>
<accession>A0A1Z4JLL4</accession>
<name>A0A1Z4JLL4_LEPBY</name>
<organism evidence="1 2">
    <name type="scientific">Leptolyngbya boryana NIES-2135</name>
    <dbReference type="NCBI Taxonomy" id="1973484"/>
    <lineage>
        <taxon>Bacteria</taxon>
        <taxon>Bacillati</taxon>
        <taxon>Cyanobacteriota</taxon>
        <taxon>Cyanophyceae</taxon>
        <taxon>Leptolyngbyales</taxon>
        <taxon>Leptolyngbyaceae</taxon>
        <taxon>Leptolyngbya group</taxon>
        <taxon>Leptolyngbya</taxon>
    </lineage>
</organism>